<evidence type="ECO:0000256" key="6">
    <source>
        <dbReference type="RuleBase" id="RU004296"/>
    </source>
</evidence>
<dbReference type="KEGG" id="age:AA314_00818"/>
<evidence type="ECO:0000256" key="1">
    <source>
        <dbReference type="ARBA" id="ARBA00008764"/>
    </source>
</evidence>
<dbReference type="EMBL" id="CP011509">
    <property type="protein sequence ID" value="AKI99191.1"/>
    <property type="molecule type" value="Genomic_DNA"/>
</dbReference>
<feature type="chain" id="PRO_5041767508" description="Serine protease" evidence="6">
    <location>
        <begin position="20"/>
        <end position="548"/>
    </location>
</feature>
<dbReference type="GO" id="GO:0004252">
    <property type="term" value="F:serine-type endopeptidase activity"/>
    <property type="evidence" value="ECO:0007669"/>
    <property type="project" value="InterPro"/>
</dbReference>
<dbReference type="EMBL" id="QUMU01000006">
    <property type="protein sequence ID" value="REG31096.1"/>
    <property type="molecule type" value="Genomic_DNA"/>
</dbReference>
<keyword evidence="5 6" id="KW-0720">Serine protease</keyword>
<dbReference type="SMART" id="SM00020">
    <property type="entry name" value="Tryp_SPc"/>
    <property type="match status" value="1"/>
</dbReference>
<accession>A0AAC8TAT3</accession>
<evidence type="ECO:0000313" key="9">
    <source>
        <dbReference type="EMBL" id="AKI99191.1"/>
    </source>
</evidence>
<keyword evidence="12" id="KW-1185">Reference proteome</keyword>
<evidence type="ECO:0000256" key="7">
    <source>
        <dbReference type="SAM" id="MobiDB-lite"/>
    </source>
</evidence>
<evidence type="ECO:0000256" key="4">
    <source>
        <dbReference type="ARBA" id="ARBA00022801"/>
    </source>
</evidence>
<keyword evidence="4 6" id="KW-0378">Hydrolase</keyword>
<name>A0AAC8TAT3_9BACT</name>
<dbReference type="InterPro" id="IPR001254">
    <property type="entry name" value="Trypsin_dom"/>
</dbReference>
<dbReference type="InterPro" id="IPR018114">
    <property type="entry name" value="TRYPSIN_HIS"/>
</dbReference>
<dbReference type="Pfam" id="PF00089">
    <property type="entry name" value="Trypsin"/>
    <property type="match status" value="1"/>
</dbReference>
<evidence type="ECO:0000259" key="8">
    <source>
        <dbReference type="PROSITE" id="PS50240"/>
    </source>
</evidence>
<dbReference type="InterPro" id="IPR000772">
    <property type="entry name" value="Ricin_B_lectin"/>
</dbReference>
<dbReference type="PANTHER" id="PTHR24260">
    <property type="match status" value="1"/>
</dbReference>
<dbReference type="InterPro" id="IPR051333">
    <property type="entry name" value="CLIP_Serine_Protease"/>
</dbReference>
<evidence type="ECO:0000313" key="12">
    <source>
        <dbReference type="Proteomes" id="UP000256345"/>
    </source>
</evidence>
<dbReference type="InterPro" id="IPR009003">
    <property type="entry name" value="Peptidase_S1_PA"/>
</dbReference>
<dbReference type="PROSITE" id="PS51257">
    <property type="entry name" value="PROKAR_LIPOPROTEIN"/>
    <property type="match status" value="1"/>
</dbReference>
<dbReference type="SUPFAM" id="SSF50494">
    <property type="entry name" value="Trypsin-like serine proteases"/>
    <property type="match status" value="1"/>
</dbReference>
<dbReference type="InterPro" id="IPR008256">
    <property type="entry name" value="Peptidase_S1B"/>
</dbReference>
<feature type="region of interest" description="Disordered" evidence="7">
    <location>
        <begin position="29"/>
        <end position="56"/>
    </location>
</feature>
<dbReference type="Pfam" id="PF14200">
    <property type="entry name" value="RicinB_lectin_2"/>
    <property type="match status" value="1"/>
</dbReference>
<dbReference type="GO" id="GO:0006508">
    <property type="term" value="P:proteolysis"/>
    <property type="evidence" value="ECO:0007669"/>
    <property type="project" value="UniProtKB-KW"/>
</dbReference>
<reference evidence="10 12" key="2">
    <citation type="submission" date="2018-08" db="EMBL/GenBank/DDBJ databases">
        <title>Genomic Encyclopedia of Archaeal and Bacterial Type Strains, Phase II (KMG-II): from individual species to whole genera.</title>
        <authorList>
            <person name="Goeker M."/>
        </authorList>
    </citation>
    <scope>NUCLEOTIDE SEQUENCE [LARGE SCALE GENOMIC DNA]</scope>
    <source>
        <strain evidence="10 12">DSM 2261</strain>
    </source>
</reference>
<dbReference type="Gene3D" id="2.60.20.10">
    <property type="entry name" value="Crystallins"/>
    <property type="match status" value="1"/>
</dbReference>
<dbReference type="PROSITE" id="PS50240">
    <property type="entry name" value="TRYPSIN_DOM"/>
    <property type="match status" value="1"/>
</dbReference>
<dbReference type="AlphaFoldDB" id="A0AAC8TAT3"/>
<dbReference type="InterPro" id="IPR043504">
    <property type="entry name" value="Peptidase_S1_PA_chymotrypsin"/>
</dbReference>
<feature type="domain" description="Peptidase S1" evidence="8">
    <location>
        <begin position="51"/>
        <end position="297"/>
    </location>
</feature>
<dbReference type="EC" id="3.4.21.-" evidence="6"/>
<keyword evidence="2 6" id="KW-0645">Protease</keyword>
<reference evidence="9 11" key="1">
    <citation type="submission" date="2015-05" db="EMBL/GenBank/DDBJ databases">
        <title>Genome assembly of Archangium gephyra DSM 2261.</title>
        <authorList>
            <person name="Sharma G."/>
            <person name="Subramanian S."/>
        </authorList>
    </citation>
    <scope>NUCLEOTIDE SEQUENCE [LARGE SCALE GENOMIC DNA]</scope>
    <source>
        <strain evidence="9 11">DSM 2261</strain>
    </source>
</reference>
<sequence length="548" mass="59313">MLKKTMTLFASMAMLAGCGDVTIDTMGQSNAGSSDAAPLPQEPVGHTQDELNNGTSTTSLFPEVVRILTYYSSTGNYYTCTATAISEDTLLTASHCVKVGNEVAQWVKVDNADGDNNNTEGSYSNYIVMSKDLYSNVYYSGSQGESTYKRDLALVKFGKRTFSKYLPFTYKTNLVTTGTTVTMVGFGGETTKAYGTRPISATTNTANGSDYGYFNIVSDTATQPYTEGGDSGGPLLYLENGQYYVVGVLMGGSISGSTKYHVYPALTQAVYNHMARFMTLKDKYCIEAFRHSYDSAWGGSWAFCVTGSINVNLDASGFSDGYNAYAHGNDSTWNDEISAFTIPTVMTGTFYQHSNFGGSAVTFVNVFPFLDNSVVNNLKDFSFNDLISSWSILATDSASIVKVQLQNAKTGKCIDVVNGNPANGTNAQIWDCTSGNNNENFTLVETSTANVYLVKNSQSGTCLDVSGGNSANGTNIQMWQCDSNNPNQLFRFEQFPGQNKFHMINTHTNKCVDVAGGGTTNGTNIQLWECLSSSNASVNNQVFSFKMY</sequence>
<dbReference type="PROSITE" id="PS00134">
    <property type="entry name" value="TRYPSIN_HIS"/>
    <property type="match status" value="1"/>
</dbReference>
<evidence type="ECO:0000256" key="3">
    <source>
        <dbReference type="ARBA" id="ARBA00022729"/>
    </source>
</evidence>
<dbReference type="PANTHER" id="PTHR24260:SF136">
    <property type="entry name" value="GH08193P-RELATED"/>
    <property type="match status" value="1"/>
</dbReference>
<dbReference type="Proteomes" id="UP000035579">
    <property type="component" value="Chromosome"/>
</dbReference>
<dbReference type="SUPFAM" id="SSF50370">
    <property type="entry name" value="Ricin B-like lectins"/>
    <property type="match status" value="1"/>
</dbReference>
<dbReference type="PROSITE" id="PS50231">
    <property type="entry name" value="RICIN_B_LECTIN"/>
    <property type="match status" value="1"/>
</dbReference>
<proteinExistence type="inferred from homology"/>
<evidence type="ECO:0000256" key="5">
    <source>
        <dbReference type="ARBA" id="ARBA00022825"/>
    </source>
</evidence>
<dbReference type="Proteomes" id="UP000256345">
    <property type="component" value="Unassembled WGS sequence"/>
</dbReference>
<dbReference type="SMART" id="SM00458">
    <property type="entry name" value="RICIN"/>
    <property type="match status" value="1"/>
</dbReference>
<dbReference type="PRINTS" id="PR00839">
    <property type="entry name" value="V8PROTEASE"/>
</dbReference>
<evidence type="ECO:0000313" key="11">
    <source>
        <dbReference type="Proteomes" id="UP000035579"/>
    </source>
</evidence>
<dbReference type="Gene3D" id="2.40.10.10">
    <property type="entry name" value="Trypsin-like serine proteases"/>
    <property type="match status" value="1"/>
</dbReference>
<keyword evidence="3 6" id="KW-0732">Signal</keyword>
<gene>
    <name evidence="9" type="ORF">AA314_00818</name>
    <name evidence="10" type="ORF">ATI61_106566</name>
</gene>
<evidence type="ECO:0000256" key="2">
    <source>
        <dbReference type="ARBA" id="ARBA00022670"/>
    </source>
</evidence>
<dbReference type="InterPro" id="IPR035992">
    <property type="entry name" value="Ricin_B-like_lectins"/>
</dbReference>
<comment type="similarity">
    <text evidence="1 6">Belongs to the peptidase S1B family.</text>
</comment>
<protein>
    <recommendedName>
        <fullName evidence="6">Serine protease</fullName>
        <ecNumber evidence="6">3.4.21.-</ecNumber>
    </recommendedName>
</protein>
<dbReference type="RefSeq" id="WP_047854355.1">
    <property type="nucleotide sequence ID" value="NZ_CP011509.1"/>
</dbReference>
<organism evidence="9 11">
    <name type="scientific">Archangium gephyra</name>
    <dbReference type="NCBI Taxonomy" id="48"/>
    <lineage>
        <taxon>Bacteria</taxon>
        <taxon>Pseudomonadati</taxon>
        <taxon>Myxococcota</taxon>
        <taxon>Myxococcia</taxon>
        <taxon>Myxococcales</taxon>
        <taxon>Cystobacterineae</taxon>
        <taxon>Archangiaceae</taxon>
        <taxon>Archangium</taxon>
    </lineage>
</organism>
<evidence type="ECO:0000313" key="10">
    <source>
        <dbReference type="EMBL" id="REG31096.1"/>
    </source>
</evidence>
<dbReference type="Gene3D" id="2.80.10.50">
    <property type="match status" value="1"/>
</dbReference>
<feature type="signal peptide" evidence="6">
    <location>
        <begin position="1"/>
        <end position="19"/>
    </location>
</feature>